<accession>A0ABT2Z9S4</accession>
<evidence type="ECO:0000259" key="1">
    <source>
        <dbReference type="PROSITE" id="PS51186"/>
    </source>
</evidence>
<evidence type="ECO:0000313" key="2">
    <source>
        <dbReference type="EMBL" id="MCV2867787.1"/>
    </source>
</evidence>
<comment type="caution">
    <text evidence="2">The sequence shown here is derived from an EMBL/GenBank/DDBJ whole genome shotgun (WGS) entry which is preliminary data.</text>
</comment>
<dbReference type="PROSITE" id="PS51186">
    <property type="entry name" value="GNAT"/>
    <property type="match status" value="1"/>
</dbReference>
<organism evidence="2 3">
    <name type="scientific">Albidovulum marisflavi</name>
    <dbReference type="NCBI Taxonomy" id="2984159"/>
    <lineage>
        <taxon>Bacteria</taxon>
        <taxon>Pseudomonadati</taxon>
        <taxon>Pseudomonadota</taxon>
        <taxon>Alphaproteobacteria</taxon>
        <taxon>Rhodobacterales</taxon>
        <taxon>Paracoccaceae</taxon>
        <taxon>Albidovulum</taxon>
    </lineage>
</organism>
<dbReference type="RefSeq" id="WP_263733423.1">
    <property type="nucleotide sequence ID" value="NZ_JAOWKY010000001.1"/>
</dbReference>
<dbReference type="Gene3D" id="3.40.630.30">
    <property type="match status" value="1"/>
</dbReference>
<dbReference type="Proteomes" id="UP001652542">
    <property type="component" value="Unassembled WGS sequence"/>
</dbReference>
<dbReference type="SUPFAM" id="SSF55729">
    <property type="entry name" value="Acyl-CoA N-acyltransferases (Nat)"/>
    <property type="match status" value="1"/>
</dbReference>
<dbReference type="InterPro" id="IPR016181">
    <property type="entry name" value="Acyl_CoA_acyltransferase"/>
</dbReference>
<dbReference type="PANTHER" id="PTHR43792">
    <property type="entry name" value="GNAT FAMILY, PUTATIVE (AFU_ORTHOLOGUE AFUA_3G00765)-RELATED-RELATED"/>
    <property type="match status" value="1"/>
</dbReference>
<dbReference type="EMBL" id="JAOWKY010000001">
    <property type="protein sequence ID" value="MCV2867787.1"/>
    <property type="molecule type" value="Genomic_DNA"/>
</dbReference>
<protein>
    <submittedName>
        <fullName evidence="2">GNAT family N-acetyltransferase</fullName>
    </submittedName>
</protein>
<dbReference type="Pfam" id="PF13302">
    <property type="entry name" value="Acetyltransf_3"/>
    <property type="match status" value="1"/>
</dbReference>
<gene>
    <name evidence="2" type="ORF">OEW28_04030</name>
</gene>
<evidence type="ECO:0000313" key="3">
    <source>
        <dbReference type="Proteomes" id="UP001652542"/>
    </source>
</evidence>
<dbReference type="InterPro" id="IPR051531">
    <property type="entry name" value="N-acetyltransferase"/>
</dbReference>
<feature type="domain" description="N-acetyltransferase" evidence="1">
    <location>
        <begin position="11"/>
        <end position="166"/>
    </location>
</feature>
<keyword evidence="3" id="KW-1185">Reference proteome</keyword>
<sequence>MTCPILHTERLTLRAPKLADFEHWAAFFGSPRADHERGQKDRAEAYRYWAADVALWQLRGYGPFSLDDRATGAYVGEVGIYQPEGYPEREIGWFTIPDAEGKGYAFEAASAVIGWARESFGWDRLVSYIDPRNTRSVALAKRLGAVIDPSLDGTEPGDIVLRHDLRQDCGARA</sequence>
<dbReference type="PANTHER" id="PTHR43792:SF1">
    <property type="entry name" value="N-ACETYLTRANSFERASE DOMAIN-CONTAINING PROTEIN"/>
    <property type="match status" value="1"/>
</dbReference>
<dbReference type="InterPro" id="IPR000182">
    <property type="entry name" value="GNAT_dom"/>
</dbReference>
<proteinExistence type="predicted"/>
<name>A0ABT2Z9S4_9RHOB</name>
<reference evidence="2 3" key="1">
    <citation type="submission" date="2022-10" db="EMBL/GenBank/DDBJ databases">
        <title>Defluviimonas sp. nov., isolated from ocean surface water.</title>
        <authorList>
            <person name="He W."/>
            <person name="Wang L."/>
            <person name="Zhang D.-F."/>
        </authorList>
    </citation>
    <scope>NUCLEOTIDE SEQUENCE [LARGE SCALE GENOMIC DNA]</scope>
    <source>
        <strain evidence="2 3">WL0002</strain>
    </source>
</reference>